<dbReference type="Proteomes" id="UP000829398">
    <property type="component" value="Chromosome 3"/>
</dbReference>
<keyword evidence="2" id="KW-1185">Reference proteome</keyword>
<organism evidence="1 2">
    <name type="scientific">Citrus sinensis</name>
    <name type="common">Sweet orange</name>
    <name type="synonym">Citrus aurantium var. sinensis</name>
    <dbReference type="NCBI Taxonomy" id="2711"/>
    <lineage>
        <taxon>Eukaryota</taxon>
        <taxon>Viridiplantae</taxon>
        <taxon>Streptophyta</taxon>
        <taxon>Embryophyta</taxon>
        <taxon>Tracheophyta</taxon>
        <taxon>Spermatophyta</taxon>
        <taxon>Magnoliopsida</taxon>
        <taxon>eudicotyledons</taxon>
        <taxon>Gunneridae</taxon>
        <taxon>Pentapetalae</taxon>
        <taxon>rosids</taxon>
        <taxon>malvids</taxon>
        <taxon>Sapindales</taxon>
        <taxon>Rutaceae</taxon>
        <taxon>Aurantioideae</taxon>
        <taxon>Citrus</taxon>
    </lineage>
</organism>
<evidence type="ECO:0000313" key="2">
    <source>
        <dbReference type="Proteomes" id="UP000829398"/>
    </source>
</evidence>
<accession>A0ACB8M989</accession>
<comment type="caution">
    <text evidence="1">The sequence shown here is derived from an EMBL/GenBank/DDBJ whole genome shotgun (WGS) entry which is preliminary data.</text>
</comment>
<gene>
    <name evidence="1" type="ORF">KPL71_008804</name>
</gene>
<sequence length="1242" mass="141478">MSIRRISSYVRSPLSCQKYDVFLSFRGEDTRKFTDHLYAALDRTGIFVFKDDKELERGKAISSELLAAIEESRILIIVFSRSYAFSTWCLDELVKIVECKNTSDHQQMIFPIFYDVEPTTVRKQTASFREAFLKHEEAFRENIEKVQKWRDALTEVANISGWQLKDRNEPEFIVDIVKEISCKISAKSETLKELVGLDSRLEKLRFLINKGPTDVRMIGICGMGGIGKTTLARVVYDLISHEFEASCFLANVREISKKSGLVFLQKQLISQLLNLPDSGVWNVYDGMNMIRSRLRHKKVLLVIDDVIELQQLESLAGKHDWFGIGSRIFITSRDKHLLMAHGVDEVYMHEHLNYDEALGLFCLKAFKSHKPWKGYEQLSKSVVKYAGGLPLALKVLGSFLFGRTIAEWESALQRLERDPENEILDVLQISFDGLKETEKKIFLDIACFYKGKYIDYVTKILNYCDFDPIIGIGGLIEKSLLTVDDFNGLWMHDLLQEMGRQIVRRQSPQEPGNRSRLWEEADVCHVLSQNTGTDAIEVIVFDCFSNKEMHFSAKAFSNMTNLRVLQILYVQLLGDLEYLSNELRFLDWKRYPLRSLPSNSRLDKLIELNIPHSSIEHLWSGIKPLTRLKIMSLKHSENLIRTPDFTGAPNLEQLILEGCTRLHEIHPSLLVHKKLIFLNLKGCTSLTTLPAKIFMKSLETLVLSGCLKLKKFPDIVGSMECLQELHLDETDVKELPPSIELLSGLVRLTLYGCKNLERIPSTISALKYLSTLNLSGLLKFREFPEIVESMEQLLELHLEGTAIRGLPASIELLSGLILLNLKDCKNLKSLPRTINGLRSLKTLHLSGCSKLKNVPENLGKVESLEVLDISGCKGLLQSTSWFLHFPITLIRRNSDPVAWRFPSLSGLCCLRKLDISDCNLGEGAIPSDIGNLCSLKELYLSRNSFVSLPASIIHLPKLQKMVLEDCKRLQSLPQPPPSILSIRVDGCTSLEMISCVLKSCKSNSTYIHCMDCLKFNGLAFSMLKEYLEAVSHSRQRLSIVVPGSEIPEWFMYQNKGSSITLNRPPDSFNKNKVAGFAICCVFHVNKHSTRIRTLRSYPTKCLTWRLKGSRVVDSTTFREKFGQDGSAHLWLLYLPCQEQECNEHNWHFEFQPLWGPGLEVKKCGFHPVFVHQVEEFNQTTNQWTRFTSYNLNEFHRNLVGSNMEVATTSKRSLAEHVGTAEASGSGCCDDEESQAKRFRQLD</sequence>
<proteinExistence type="predicted"/>
<name>A0ACB8M989_CITSI</name>
<reference evidence="2" key="1">
    <citation type="journal article" date="2023" name="Hortic. Res.">
        <title>A chromosome-level phased genome enabling allele-level studies in sweet orange: a case study on citrus Huanglongbing tolerance.</title>
        <authorList>
            <person name="Wu B."/>
            <person name="Yu Q."/>
            <person name="Deng Z."/>
            <person name="Duan Y."/>
            <person name="Luo F."/>
            <person name="Gmitter F. Jr."/>
        </authorList>
    </citation>
    <scope>NUCLEOTIDE SEQUENCE [LARGE SCALE GENOMIC DNA]</scope>
    <source>
        <strain evidence="2">cv. Valencia</strain>
    </source>
</reference>
<dbReference type="EMBL" id="CM039172">
    <property type="protein sequence ID" value="KAH9782213.1"/>
    <property type="molecule type" value="Genomic_DNA"/>
</dbReference>
<evidence type="ECO:0000313" key="1">
    <source>
        <dbReference type="EMBL" id="KAH9782213.1"/>
    </source>
</evidence>
<keyword evidence="1" id="KW-0378">Hydrolase</keyword>
<protein>
    <submittedName>
        <fullName evidence="1">ADP-ribosyl cyclase/cyclic ADP-ribose hydrolase</fullName>
    </submittedName>
</protein>